<name>A0A2S7SYG3_9BACT</name>
<reference evidence="2 3" key="1">
    <citation type="submission" date="2018-01" db="EMBL/GenBank/DDBJ databases">
        <title>A novel member of the phylum Bacteroidetes isolated from glacier ice.</title>
        <authorList>
            <person name="Liu Q."/>
            <person name="Xin Y.-H."/>
        </authorList>
    </citation>
    <scope>NUCLEOTIDE SEQUENCE [LARGE SCALE GENOMIC DNA]</scope>
    <source>
        <strain evidence="2 3">RB1R16</strain>
    </source>
</reference>
<organism evidence="2 3">
    <name type="scientific">Flavipsychrobacter stenotrophus</name>
    <dbReference type="NCBI Taxonomy" id="2077091"/>
    <lineage>
        <taxon>Bacteria</taxon>
        <taxon>Pseudomonadati</taxon>
        <taxon>Bacteroidota</taxon>
        <taxon>Chitinophagia</taxon>
        <taxon>Chitinophagales</taxon>
        <taxon>Chitinophagaceae</taxon>
        <taxon>Flavipsychrobacter</taxon>
    </lineage>
</organism>
<feature type="transmembrane region" description="Helical" evidence="1">
    <location>
        <begin position="182"/>
        <end position="211"/>
    </location>
</feature>
<comment type="caution">
    <text evidence="2">The sequence shown here is derived from an EMBL/GenBank/DDBJ whole genome shotgun (WGS) entry which is preliminary data.</text>
</comment>
<feature type="transmembrane region" description="Helical" evidence="1">
    <location>
        <begin position="112"/>
        <end position="131"/>
    </location>
</feature>
<feature type="transmembrane region" description="Helical" evidence="1">
    <location>
        <begin position="137"/>
        <end position="161"/>
    </location>
</feature>
<evidence type="ECO:0000313" key="3">
    <source>
        <dbReference type="Proteomes" id="UP000239872"/>
    </source>
</evidence>
<evidence type="ECO:0000256" key="1">
    <source>
        <dbReference type="SAM" id="Phobius"/>
    </source>
</evidence>
<keyword evidence="1" id="KW-0472">Membrane</keyword>
<keyword evidence="1" id="KW-1133">Transmembrane helix</keyword>
<dbReference type="OrthoDB" id="5637493at2"/>
<protein>
    <recommendedName>
        <fullName evidence="4">Glycerophosphoryl diester phosphodiesterase membrane domain-containing protein</fullName>
    </recommendedName>
</protein>
<evidence type="ECO:0000313" key="2">
    <source>
        <dbReference type="EMBL" id="PQJ11625.1"/>
    </source>
</evidence>
<sequence>MFSRMSKGWNIAMNALRVLNANKQLMIFPILSGITLLAVVGSFFAGVFFTSGFDSIATDNKMYPILFLFYLVAYFIIVFFNMALIHCTTLYFKGEELSVYKGLSFSISRVGLIFMWAVFSATIGTLLKAIQDNLGTIGKIIVGLLGFVWSAATFFVIPVIAYEKLTPIEATKRSIELMKEKWGEAVVANFSFSGLVLLSFMAIGISAIAVSELINEGLGIGIFVCGMGLIAIMTSAIRSIIVSAAYHDVDGDMDIHFNKASLEDLFAQK</sequence>
<keyword evidence="1" id="KW-0812">Transmembrane</keyword>
<dbReference type="InterPro" id="IPR046157">
    <property type="entry name" value="DUF6159"/>
</dbReference>
<accession>A0A2S7SYG3</accession>
<feature type="transmembrane region" description="Helical" evidence="1">
    <location>
        <begin position="67"/>
        <end position="92"/>
    </location>
</feature>
<feature type="transmembrane region" description="Helical" evidence="1">
    <location>
        <begin position="25"/>
        <end position="47"/>
    </location>
</feature>
<feature type="transmembrane region" description="Helical" evidence="1">
    <location>
        <begin position="217"/>
        <end position="237"/>
    </location>
</feature>
<dbReference type="EMBL" id="PPSL01000002">
    <property type="protein sequence ID" value="PQJ11625.1"/>
    <property type="molecule type" value="Genomic_DNA"/>
</dbReference>
<dbReference type="AlphaFoldDB" id="A0A2S7SYG3"/>
<proteinExistence type="predicted"/>
<gene>
    <name evidence="2" type="ORF">CJD36_007465</name>
</gene>
<evidence type="ECO:0008006" key="4">
    <source>
        <dbReference type="Google" id="ProtNLM"/>
    </source>
</evidence>
<keyword evidence="3" id="KW-1185">Reference proteome</keyword>
<dbReference type="Proteomes" id="UP000239872">
    <property type="component" value="Unassembled WGS sequence"/>
</dbReference>
<dbReference type="RefSeq" id="WP_105038505.1">
    <property type="nucleotide sequence ID" value="NZ_PPSL01000002.1"/>
</dbReference>
<dbReference type="Pfam" id="PF19656">
    <property type="entry name" value="DUF6159"/>
    <property type="match status" value="1"/>
</dbReference>